<feature type="compositionally biased region" description="Basic and acidic residues" evidence="1">
    <location>
        <begin position="169"/>
        <end position="178"/>
    </location>
</feature>
<feature type="region of interest" description="Disordered" evidence="1">
    <location>
        <begin position="106"/>
        <end position="281"/>
    </location>
</feature>
<feature type="region of interest" description="Disordered" evidence="1">
    <location>
        <begin position="540"/>
        <end position="570"/>
    </location>
</feature>
<dbReference type="Proteomes" id="UP001487740">
    <property type="component" value="Unassembled WGS sequence"/>
</dbReference>
<proteinExistence type="predicted"/>
<name>A0AAW0SCM7_SCYPA</name>
<feature type="compositionally biased region" description="Polar residues" evidence="1">
    <location>
        <begin position="189"/>
        <end position="208"/>
    </location>
</feature>
<dbReference type="EMBL" id="JARAKH010001517">
    <property type="protein sequence ID" value="KAK8372858.1"/>
    <property type="molecule type" value="Genomic_DNA"/>
</dbReference>
<protein>
    <submittedName>
        <fullName evidence="2">Uncharacterized protein</fullName>
    </submittedName>
</protein>
<gene>
    <name evidence="2" type="ORF">O3P69_018684</name>
</gene>
<dbReference type="AlphaFoldDB" id="A0AAW0SCM7"/>
<feature type="compositionally biased region" description="Basic and acidic residues" evidence="1">
    <location>
        <begin position="221"/>
        <end position="230"/>
    </location>
</feature>
<feature type="compositionally biased region" description="Polar residues" evidence="1">
    <location>
        <begin position="560"/>
        <end position="570"/>
    </location>
</feature>
<organism evidence="2 3">
    <name type="scientific">Scylla paramamosain</name>
    <name type="common">Mud crab</name>
    <dbReference type="NCBI Taxonomy" id="85552"/>
    <lineage>
        <taxon>Eukaryota</taxon>
        <taxon>Metazoa</taxon>
        <taxon>Ecdysozoa</taxon>
        <taxon>Arthropoda</taxon>
        <taxon>Crustacea</taxon>
        <taxon>Multicrustacea</taxon>
        <taxon>Malacostraca</taxon>
        <taxon>Eumalacostraca</taxon>
        <taxon>Eucarida</taxon>
        <taxon>Decapoda</taxon>
        <taxon>Pleocyemata</taxon>
        <taxon>Brachyura</taxon>
        <taxon>Eubrachyura</taxon>
        <taxon>Portunoidea</taxon>
        <taxon>Portunidae</taxon>
        <taxon>Portuninae</taxon>
        <taxon>Scylla</taxon>
    </lineage>
</organism>
<accession>A0AAW0SCM7</accession>
<feature type="region of interest" description="Disordered" evidence="1">
    <location>
        <begin position="294"/>
        <end position="351"/>
    </location>
</feature>
<reference evidence="2 3" key="1">
    <citation type="submission" date="2023-03" db="EMBL/GenBank/DDBJ databases">
        <title>High-quality genome of Scylla paramamosain provides insights in environmental adaptation.</title>
        <authorList>
            <person name="Zhang L."/>
        </authorList>
    </citation>
    <scope>NUCLEOTIDE SEQUENCE [LARGE SCALE GENOMIC DNA]</scope>
    <source>
        <strain evidence="2">LZ_2023a</strain>
        <tissue evidence="2">Muscle</tissue>
    </source>
</reference>
<evidence type="ECO:0000313" key="2">
    <source>
        <dbReference type="EMBL" id="KAK8372858.1"/>
    </source>
</evidence>
<sequence>MASVFRQAPKKTHHKTREPPRIYYKLGQALFCDIHRSSVWCSKCILPIAWCPYWETKKITCETCKPHLWHNTLDNNKDDSDYEWEQPTHSDDDEGLQDLSQDLSNMDERKLTSPPPSTQELPWISDWDSGAPERMGTNDHGLSAGNTEQLPHRNPECEFQGSANETGESTDKPQEREHHLAKRRRHSPDTTQNQRVPGPTKQPTASTESPHHRLPLRPRNLLHEFNEHSDGPQNEGNTPPTTPTHLERRRTPSPSLDRIRKTKNPLTPMKSTPQKRPHPDKLEKLLKQIQLENWEELPMSTPPEKENEPPKEKTSQNKPKPNDVRQRSSGGQDQMDARRLEESETDQQTPFYTFVIRERPAPRQRGRAPDFTIADHGDHWHITFQSAKSNVPRKRGTICKFLGLGSEACLEASASTTLIKTIKNWILYFIRYGLDRLQYFGSLHPTFRSIINYFKNNRITGDDVDGPCPYMSEKRKTRAVQQQFKDKEYDFIHNMLQEKQVYTIKQLLQQLNEEEFRVMWVTLGNGYKEKIRNILQHQNQMKRQRFAKPNPKPDDDNAPSGQVKTGNAGG</sequence>
<comment type="caution">
    <text evidence="2">The sequence shown here is derived from an EMBL/GenBank/DDBJ whole genome shotgun (WGS) entry which is preliminary data.</text>
</comment>
<keyword evidence="3" id="KW-1185">Reference proteome</keyword>
<evidence type="ECO:0000313" key="3">
    <source>
        <dbReference type="Proteomes" id="UP001487740"/>
    </source>
</evidence>
<evidence type="ECO:0000256" key="1">
    <source>
        <dbReference type="SAM" id="MobiDB-lite"/>
    </source>
</evidence>
<feature type="compositionally biased region" description="Basic and acidic residues" evidence="1">
    <location>
        <begin position="303"/>
        <end position="326"/>
    </location>
</feature>